<feature type="transmembrane region" description="Helical" evidence="8">
    <location>
        <begin position="449"/>
        <end position="467"/>
    </location>
</feature>
<comment type="subcellular location">
    <subcellularLocation>
        <location evidence="1">Cell membrane</location>
        <topology evidence="1">Multi-pass membrane protein</topology>
    </subcellularLocation>
</comment>
<reference evidence="10 11" key="1">
    <citation type="submission" date="2016-08" db="EMBL/GenBank/DDBJ databases">
        <title>Complete genome sequence of Bacillus muralis G25-68, a strain with toxicity to nematodes.</title>
        <authorList>
            <person name="Zheng Z."/>
        </authorList>
    </citation>
    <scope>NUCLEOTIDE SEQUENCE [LARGE SCALE GENOMIC DNA]</scope>
    <source>
        <strain evidence="10 11">G25-68</strain>
    </source>
</reference>
<feature type="transmembrane region" description="Helical" evidence="8">
    <location>
        <begin position="295"/>
        <end position="314"/>
    </location>
</feature>
<feature type="transmembrane region" description="Helical" evidence="8">
    <location>
        <begin position="357"/>
        <end position="380"/>
    </location>
</feature>
<evidence type="ECO:0000256" key="1">
    <source>
        <dbReference type="ARBA" id="ARBA00004651"/>
    </source>
</evidence>
<dbReference type="AlphaFoldDB" id="A0A1B3XI27"/>
<proteinExistence type="inferred from homology"/>
<evidence type="ECO:0000259" key="9">
    <source>
        <dbReference type="PROSITE" id="PS50850"/>
    </source>
</evidence>
<evidence type="ECO:0000256" key="2">
    <source>
        <dbReference type="ARBA" id="ARBA00008537"/>
    </source>
</evidence>
<dbReference type="Pfam" id="PF07690">
    <property type="entry name" value="MFS_1"/>
    <property type="match status" value="1"/>
</dbReference>
<dbReference type="OrthoDB" id="9816041at2"/>
<dbReference type="Proteomes" id="UP000077926">
    <property type="component" value="Chromosome"/>
</dbReference>
<dbReference type="SUPFAM" id="SSF103473">
    <property type="entry name" value="MFS general substrate transporter"/>
    <property type="match status" value="1"/>
</dbReference>
<feature type="transmembrane region" description="Helical" evidence="8">
    <location>
        <begin position="81"/>
        <end position="100"/>
    </location>
</feature>
<feature type="domain" description="Major facilitator superfamily (MFS) profile" evidence="9">
    <location>
        <begin position="11"/>
        <end position="472"/>
    </location>
</feature>
<dbReference type="KEGG" id="bmur:ABE28_000755"/>
<evidence type="ECO:0000313" key="10">
    <source>
        <dbReference type="EMBL" id="AOH52898.1"/>
    </source>
</evidence>
<dbReference type="InterPro" id="IPR020846">
    <property type="entry name" value="MFS_dom"/>
</dbReference>
<dbReference type="NCBIfam" id="TIGR00711">
    <property type="entry name" value="efflux_EmrB"/>
    <property type="match status" value="1"/>
</dbReference>
<keyword evidence="5 8" id="KW-0812">Transmembrane</keyword>
<dbReference type="InterPro" id="IPR004638">
    <property type="entry name" value="EmrB-like"/>
</dbReference>
<dbReference type="EMBL" id="CP017080">
    <property type="protein sequence ID" value="AOH52898.1"/>
    <property type="molecule type" value="Genomic_DNA"/>
</dbReference>
<protein>
    <submittedName>
        <fullName evidence="10">MFS transporter</fullName>
    </submittedName>
</protein>
<sequence length="480" mass="52412">MNLTEGNKKVLMIVLIAGCFLSTLNQTLLNVALSGLMEAFHVTAATVQWLSTGFMLVNGVLVPITAFLMKRFTTRQLFISSMFFLFIGSVICACALNFGMLLTGRMIQAIGAGIIMPLMMTVILYLYPSEKRGSVMGTIGFAMIFAPAIAPTLSGFIIEYMSWRWLFIGLTPFIFIVIILAFRYLMNVTETTKAKLDIVSVILSTIGFGCILFGFSSAGSKGWDDPVVIMTIIIGMLVSTSFCFRQMKSSDPLLNLSVFKYKVFTLTSFINILITMIMYADLILLPIYLQNGRGFTALEAGLLLLPGAVINAFLSPVTGRMYDKYGARPLFITGLVCIIVSMWGVMDITESTTYSYLMIRTIILRIGLSFITMPLNTAGLNTLPRELGSHGSAVNTTIRQLSGAIGTAVVITVYTIQATSHASELSMQHESISAFRLKALASIYGSSDAYVLMLILSFVALIFACFMPGKAIKSDGESHS</sequence>
<name>A0A1B3XI27_9BACI</name>
<comment type="similarity">
    <text evidence="2">Belongs to the major facilitator superfamily. EmrB family.</text>
</comment>
<evidence type="ECO:0000256" key="8">
    <source>
        <dbReference type="SAM" id="Phobius"/>
    </source>
</evidence>
<feature type="transmembrane region" description="Helical" evidence="8">
    <location>
        <begin position="139"/>
        <end position="158"/>
    </location>
</feature>
<dbReference type="GO" id="GO:0022857">
    <property type="term" value="F:transmembrane transporter activity"/>
    <property type="evidence" value="ECO:0007669"/>
    <property type="project" value="InterPro"/>
</dbReference>
<evidence type="ECO:0000256" key="3">
    <source>
        <dbReference type="ARBA" id="ARBA00022448"/>
    </source>
</evidence>
<feature type="transmembrane region" description="Helical" evidence="8">
    <location>
        <begin position="198"/>
        <end position="215"/>
    </location>
</feature>
<dbReference type="PROSITE" id="PS50850">
    <property type="entry name" value="MFS"/>
    <property type="match status" value="1"/>
</dbReference>
<evidence type="ECO:0000256" key="6">
    <source>
        <dbReference type="ARBA" id="ARBA00022989"/>
    </source>
</evidence>
<dbReference type="PANTHER" id="PTHR42718">
    <property type="entry name" value="MAJOR FACILITATOR SUPERFAMILY MULTIDRUG TRANSPORTER MFSC"/>
    <property type="match status" value="1"/>
</dbReference>
<feature type="transmembrane region" description="Helical" evidence="8">
    <location>
        <begin position="401"/>
        <end position="419"/>
    </location>
</feature>
<dbReference type="InterPro" id="IPR011701">
    <property type="entry name" value="MFS"/>
</dbReference>
<dbReference type="Gene3D" id="1.20.1250.20">
    <property type="entry name" value="MFS general substrate transporter like domains"/>
    <property type="match status" value="1"/>
</dbReference>
<feature type="transmembrane region" description="Helical" evidence="8">
    <location>
        <begin position="264"/>
        <end position="289"/>
    </location>
</feature>
<dbReference type="CDD" id="cd17503">
    <property type="entry name" value="MFS_LmrB_MDR_like"/>
    <property type="match status" value="1"/>
</dbReference>
<feature type="transmembrane region" description="Helical" evidence="8">
    <location>
        <begin position="106"/>
        <end position="127"/>
    </location>
</feature>
<feature type="transmembrane region" description="Helical" evidence="8">
    <location>
        <begin position="227"/>
        <end position="244"/>
    </location>
</feature>
<feature type="transmembrane region" description="Helical" evidence="8">
    <location>
        <begin position="49"/>
        <end position="69"/>
    </location>
</feature>
<keyword evidence="7 8" id="KW-0472">Membrane</keyword>
<dbReference type="STRING" id="264697.ABE28_000755"/>
<dbReference type="Gene3D" id="1.20.1720.10">
    <property type="entry name" value="Multidrug resistance protein D"/>
    <property type="match status" value="1"/>
</dbReference>
<keyword evidence="3" id="KW-0813">Transport</keyword>
<dbReference type="RefSeq" id="WP_064462553.1">
    <property type="nucleotide sequence ID" value="NZ_CP017080.1"/>
</dbReference>
<dbReference type="InterPro" id="IPR036259">
    <property type="entry name" value="MFS_trans_sf"/>
</dbReference>
<keyword evidence="11" id="KW-1185">Reference proteome</keyword>
<dbReference type="PRINTS" id="PR01036">
    <property type="entry name" value="TCRTETB"/>
</dbReference>
<accession>A0A1B3XI27</accession>
<organism evidence="10 11">
    <name type="scientific">Peribacillus muralis</name>
    <dbReference type="NCBI Taxonomy" id="264697"/>
    <lineage>
        <taxon>Bacteria</taxon>
        <taxon>Bacillati</taxon>
        <taxon>Bacillota</taxon>
        <taxon>Bacilli</taxon>
        <taxon>Bacillales</taxon>
        <taxon>Bacillaceae</taxon>
        <taxon>Peribacillus</taxon>
    </lineage>
</organism>
<feature type="transmembrane region" description="Helical" evidence="8">
    <location>
        <begin position="164"/>
        <end position="186"/>
    </location>
</feature>
<dbReference type="GO" id="GO:0005886">
    <property type="term" value="C:plasma membrane"/>
    <property type="evidence" value="ECO:0007669"/>
    <property type="project" value="UniProtKB-SubCell"/>
</dbReference>
<evidence type="ECO:0000256" key="4">
    <source>
        <dbReference type="ARBA" id="ARBA00022475"/>
    </source>
</evidence>
<feature type="transmembrane region" description="Helical" evidence="8">
    <location>
        <begin position="326"/>
        <end position="345"/>
    </location>
</feature>
<evidence type="ECO:0000256" key="7">
    <source>
        <dbReference type="ARBA" id="ARBA00023136"/>
    </source>
</evidence>
<evidence type="ECO:0000313" key="11">
    <source>
        <dbReference type="Proteomes" id="UP000077926"/>
    </source>
</evidence>
<keyword evidence="4" id="KW-1003">Cell membrane</keyword>
<keyword evidence="6 8" id="KW-1133">Transmembrane helix</keyword>
<dbReference type="PANTHER" id="PTHR42718:SF9">
    <property type="entry name" value="MAJOR FACILITATOR SUPERFAMILY MULTIDRUG TRANSPORTER MFSC"/>
    <property type="match status" value="1"/>
</dbReference>
<evidence type="ECO:0000256" key="5">
    <source>
        <dbReference type="ARBA" id="ARBA00022692"/>
    </source>
</evidence>
<gene>
    <name evidence="10" type="ORF">ABE28_000755</name>
</gene>